<feature type="compositionally biased region" description="Low complexity" evidence="1">
    <location>
        <begin position="34"/>
        <end position="49"/>
    </location>
</feature>
<feature type="compositionally biased region" description="Polar residues" evidence="1">
    <location>
        <begin position="50"/>
        <end position="64"/>
    </location>
</feature>
<proteinExistence type="predicted"/>
<gene>
    <name evidence="3" type="ORF">CNX65_25540</name>
</gene>
<keyword evidence="4" id="KW-1185">Reference proteome</keyword>
<name>A0A290ZB11_9PSEU</name>
<reference evidence="3" key="1">
    <citation type="submission" date="2017-09" db="EMBL/GenBank/DDBJ databases">
        <title>Complete Genome Sequence of ansamitocin-producing Bacterium Actinosynnema pretiosum X47.</title>
        <authorList>
            <person name="Cao G."/>
            <person name="Zong G."/>
            <person name="Zhong C."/>
            <person name="Fu J."/>
        </authorList>
    </citation>
    <scope>NUCLEOTIDE SEQUENCE [LARGE SCALE GENOMIC DNA]</scope>
    <source>
        <strain evidence="3">X47</strain>
    </source>
</reference>
<feature type="region of interest" description="Disordered" evidence="1">
    <location>
        <begin position="18"/>
        <end position="93"/>
    </location>
</feature>
<dbReference type="AlphaFoldDB" id="A0A290ZB11"/>
<accession>A0A290ZB11</accession>
<evidence type="ECO:0000256" key="1">
    <source>
        <dbReference type="SAM" id="MobiDB-lite"/>
    </source>
</evidence>
<evidence type="ECO:0008006" key="5">
    <source>
        <dbReference type="Google" id="ProtNLM"/>
    </source>
</evidence>
<keyword evidence="2" id="KW-0732">Signal</keyword>
<organism evidence="3 4">
    <name type="scientific">Actinosynnema pretiosum</name>
    <dbReference type="NCBI Taxonomy" id="42197"/>
    <lineage>
        <taxon>Bacteria</taxon>
        <taxon>Bacillati</taxon>
        <taxon>Actinomycetota</taxon>
        <taxon>Actinomycetes</taxon>
        <taxon>Pseudonocardiales</taxon>
        <taxon>Pseudonocardiaceae</taxon>
        <taxon>Actinosynnema</taxon>
    </lineage>
</organism>
<sequence>MVMAGAVVVGGALMALPALASGSGQGSGQGGGLAPATSAPATSPVGTSPQATTWSPPVQVTPEPSSGPGVTLTEPPVPETSPQATTHPDQRGN</sequence>
<feature type="chain" id="PRO_5013194389" description="Serine/threonine protein kinase" evidence="2">
    <location>
        <begin position="21"/>
        <end position="93"/>
    </location>
</feature>
<protein>
    <recommendedName>
        <fullName evidence="5">Serine/threonine protein kinase</fullName>
    </recommendedName>
</protein>
<dbReference type="KEGG" id="apre:CNX65_25540"/>
<evidence type="ECO:0000313" key="4">
    <source>
        <dbReference type="Proteomes" id="UP000218505"/>
    </source>
</evidence>
<evidence type="ECO:0000313" key="3">
    <source>
        <dbReference type="EMBL" id="ATE56221.1"/>
    </source>
</evidence>
<dbReference type="Proteomes" id="UP000218505">
    <property type="component" value="Chromosome"/>
</dbReference>
<feature type="compositionally biased region" description="Gly residues" evidence="1">
    <location>
        <begin position="23"/>
        <end position="33"/>
    </location>
</feature>
<feature type="signal peptide" evidence="2">
    <location>
        <begin position="1"/>
        <end position="20"/>
    </location>
</feature>
<dbReference type="EMBL" id="CP023445">
    <property type="protein sequence ID" value="ATE56221.1"/>
    <property type="molecule type" value="Genomic_DNA"/>
</dbReference>
<evidence type="ECO:0000256" key="2">
    <source>
        <dbReference type="SAM" id="SignalP"/>
    </source>
</evidence>